<keyword evidence="2" id="KW-1185">Reference proteome</keyword>
<protein>
    <submittedName>
        <fullName evidence="1">Uncharacterized protein</fullName>
    </submittedName>
</protein>
<reference evidence="2" key="1">
    <citation type="journal article" date="2023" name="Front. Plant Sci.">
        <title>Chromosomal-level genome assembly of Melastoma candidum provides insights into trichome evolution.</title>
        <authorList>
            <person name="Zhong Y."/>
            <person name="Wu W."/>
            <person name="Sun C."/>
            <person name="Zou P."/>
            <person name="Liu Y."/>
            <person name="Dai S."/>
            <person name="Zhou R."/>
        </authorList>
    </citation>
    <scope>NUCLEOTIDE SEQUENCE [LARGE SCALE GENOMIC DNA]</scope>
</reference>
<evidence type="ECO:0000313" key="1">
    <source>
        <dbReference type="EMBL" id="KAI4378814.1"/>
    </source>
</evidence>
<evidence type="ECO:0000313" key="2">
    <source>
        <dbReference type="Proteomes" id="UP001057402"/>
    </source>
</evidence>
<name>A0ACB9RMH1_9MYRT</name>
<dbReference type="EMBL" id="CM042883">
    <property type="protein sequence ID" value="KAI4378814.1"/>
    <property type="molecule type" value="Genomic_DNA"/>
</dbReference>
<dbReference type="Proteomes" id="UP001057402">
    <property type="component" value="Chromosome 4"/>
</dbReference>
<gene>
    <name evidence="1" type="ORF">MLD38_016243</name>
</gene>
<proteinExistence type="predicted"/>
<accession>A0ACB9RMH1</accession>
<organism evidence="1 2">
    <name type="scientific">Melastoma candidum</name>
    <dbReference type="NCBI Taxonomy" id="119954"/>
    <lineage>
        <taxon>Eukaryota</taxon>
        <taxon>Viridiplantae</taxon>
        <taxon>Streptophyta</taxon>
        <taxon>Embryophyta</taxon>
        <taxon>Tracheophyta</taxon>
        <taxon>Spermatophyta</taxon>
        <taxon>Magnoliopsida</taxon>
        <taxon>eudicotyledons</taxon>
        <taxon>Gunneridae</taxon>
        <taxon>Pentapetalae</taxon>
        <taxon>rosids</taxon>
        <taxon>malvids</taxon>
        <taxon>Myrtales</taxon>
        <taxon>Melastomataceae</taxon>
        <taxon>Melastomatoideae</taxon>
        <taxon>Melastomateae</taxon>
        <taxon>Melastoma</taxon>
    </lineage>
</organism>
<sequence length="807" mass="91440">MASSFHFLKRGSRGTWRTSSALPSIGLSCLRLSSTIMGGGMRPDHEEFSSFVAVTDASDDDCGRFSLAQDLASLVDESVKLKDFRKRGRMELKRIIELRIKKRVKEQFVDGKFRFIMRNIVANAETLHDAYNSLCLNANVDISLAVSEVSFQSIAEDLYSGNFNVGANLYSVATRGKQKEVLILPRLKLRIVQEAIRIVLEVIYRPHFSKISHGCRIGRSHSSAVKYICKGITNCDWWFTLHTSKKVNACILSKLISVMEERITDPDLYAFLERMFDADVLNLEFGGFPKGHGLPQEGILCPILINIYLDCLDREFYRLSMKYEALCPVSDLNPDRPTSVLRGWFRKQIEKGDCGPVGDGKSHVFLHCCRFMDEVFFAVSGPKDVAVNLLSDVKNYVQNMLYLDAHTETEILPCIGQQGLRFLGFLVRRKVTENPAVRAVHKLKEKVKLFGSQKEDAWNAGTARVGKKWLAHGLKKVKESEIQHLEDKSSTLSQISKFRKPGMETDHWYKHLMKIWMQSITAKAEESEEAVLSKHVAEPALPKELTDSFHEFQRQVEKYVSSETASILAMARDCSAPIVTTEISAPTEAIEKRLSRYGITTESGYARFVSRLVLLDGVHIIDWFSGISSRLLRWYSECTNFDEVKLIVSEFVRKSCVRTLAAKYRMHELIVEKQFSEELAQIPSNGEMDRFPSDETSEYLPFENDEALKYGILYSSVCLLSLARVTSQSRPCKCFITGCHSRAPGVYTLHVMERQRFPGWKTGFSSSIHPGLNGRRIGLCNEHMRDLNLGRVSLQSVDFGAWQDSNG</sequence>
<comment type="caution">
    <text evidence="1">The sequence shown here is derived from an EMBL/GenBank/DDBJ whole genome shotgun (WGS) entry which is preliminary data.</text>
</comment>